<gene>
    <name evidence="9" type="ORF">ET464_12645</name>
</gene>
<reference evidence="9 10" key="1">
    <citation type="submission" date="2019-01" db="EMBL/GenBank/DDBJ databases">
        <title>Genome sequencing of strain FW100M-2.</title>
        <authorList>
            <person name="Heo J."/>
            <person name="Kim S.-J."/>
            <person name="Kim J.-S."/>
            <person name="Hong S.-B."/>
            <person name="Kwon S.-W."/>
        </authorList>
    </citation>
    <scope>NUCLEOTIDE SEQUENCE [LARGE SCALE GENOMIC DNA]</scope>
    <source>
        <strain evidence="9 10">FW100M-2</strain>
    </source>
</reference>
<protein>
    <submittedName>
        <fullName evidence="9">MgtC/SapB family protein</fullName>
    </submittedName>
</protein>
<feature type="transmembrane region" description="Helical" evidence="7">
    <location>
        <begin position="6"/>
        <end position="22"/>
    </location>
</feature>
<dbReference type="InterPro" id="IPR049177">
    <property type="entry name" value="MgtC_SapB_SrpB_YhiD_N"/>
</dbReference>
<dbReference type="GO" id="GO:0005886">
    <property type="term" value="C:plasma membrane"/>
    <property type="evidence" value="ECO:0007669"/>
    <property type="project" value="UniProtKB-SubCell"/>
</dbReference>
<proteinExistence type="inferred from homology"/>
<evidence type="ECO:0000256" key="6">
    <source>
        <dbReference type="ARBA" id="ARBA00023136"/>
    </source>
</evidence>
<dbReference type="Pfam" id="PF02308">
    <property type="entry name" value="MgtC"/>
    <property type="match status" value="1"/>
</dbReference>
<dbReference type="AlphaFoldDB" id="A0A4P6EZ82"/>
<organism evidence="9 10">
    <name type="scientific">Paenibacillus protaetiae</name>
    <dbReference type="NCBI Taxonomy" id="2509456"/>
    <lineage>
        <taxon>Bacteria</taxon>
        <taxon>Bacillati</taxon>
        <taxon>Bacillota</taxon>
        <taxon>Bacilli</taxon>
        <taxon>Bacillales</taxon>
        <taxon>Paenibacillaceae</taxon>
        <taxon>Paenibacillus</taxon>
    </lineage>
</organism>
<dbReference type="PANTHER" id="PTHR33778">
    <property type="entry name" value="PROTEIN MGTC"/>
    <property type="match status" value="1"/>
</dbReference>
<dbReference type="EMBL" id="CP035492">
    <property type="protein sequence ID" value="QAY67119.1"/>
    <property type="molecule type" value="Genomic_DNA"/>
</dbReference>
<comment type="similarity">
    <text evidence="2">Belongs to the MgtC/SapB family.</text>
</comment>
<dbReference type="OrthoDB" id="9811198at2"/>
<dbReference type="RefSeq" id="WP_129441406.1">
    <property type="nucleotide sequence ID" value="NZ_CP035492.1"/>
</dbReference>
<sequence length="221" mass="23875">MQYEYLLRLLIAGICGAVIGYERKSRKKEAGIRTHFIVSLGASLMMMISKYGFMDQLGWGGLSLDPSRVAAQVVSGVGFLGAGMIFMQKQTVRGLTTAAGIWATAGVGMAIGAGMYTVGISAAIVVLAGQAILHKPFRWLRTDKNEQLTIRLANDHGSIDAILNWLKAKDVAILSFHAEAGLQEHSELALELFVRLPAASDPGRLLDMLQEVPCVKSVEMQ</sequence>
<evidence type="ECO:0000256" key="2">
    <source>
        <dbReference type="ARBA" id="ARBA00009298"/>
    </source>
</evidence>
<keyword evidence="6 7" id="KW-0472">Membrane</keyword>
<evidence type="ECO:0000256" key="7">
    <source>
        <dbReference type="SAM" id="Phobius"/>
    </source>
</evidence>
<evidence type="ECO:0000256" key="4">
    <source>
        <dbReference type="ARBA" id="ARBA00022692"/>
    </source>
</evidence>
<dbReference type="Proteomes" id="UP000293568">
    <property type="component" value="Chromosome"/>
</dbReference>
<name>A0A4P6EZ82_9BACL</name>
<evidence type="ECO:0000313" key="9">
    <source>
        <dbReference type="EMBL" id="QAY67119.1"/>
    </source>
</evidence>
<evidence type="ECO:0000313" key="10">
    <source>
        <dbReference type="Proteomes" id="UP000293568"/>
    </source>
</evidence>
<evidence type="ECO:0000259" key="8">
    <source>
        <dbReference type="Pfam" id="PF02308"/>
    </source>
</evidence>
<evidence type="ECO:0000256" key="1">
    <source>
        <dbReference type="ARBA" id="ARBA00004651"/>
    </source>
</evidence>
<feature type="transmembrane region" description="Helical" evidence="7">
    <location>
        <begin position="34"/>
        <end position="54"/>
    </location>
</feature>
<dbReference type="PANTHER" id="PTHR33778:SF1">
    <property type="entry name" value="MAGNESIUM TRANSPORTER YHID-RELATED"/>
    <property type="match status" value="1"/>
</dbReference>
<keyword evidence="4 7" id="KW-0812">Transmembrane</keyword>
<keyword evidence="3" id="KW-1003">Cell membrane</keyword>
<evidence type="ECO:0000256" key="5">
    <source>
        <dbReference type="ARBA" id="ARBA00022989"/>
    </source>
</evidence>
<feature type="transmembrane region" description="Helical" evidence="7">
    <location>
        <begin position="69"/>
        <end position="87"/>
    </location>
</feature>
<dbReference type="InterPro" id="IPR003416">
    <property type="entry name" value="MgtC/SapB/SrpB/YhiD_fam"/>
</dbReference>
<evidence type="ECO:0000256" key="3">
    <source>
        <dbReference type="ARBA" id="ARBA00022475"/>
    </source>
</evidence>
<keyword evidence="10" id="KW-1185">Reference proteome</keyword>
<accession>A0A4P6EZ82</accession>
<keyword evidence="5 7" id="KW-1133">Transmembrane helix</keyword>
<dbReference type="PRINTS" id="PR01837">
    <property type="entry name" value="MGTCSAPBPROT"/>
</dbReference>
<dbReference type="KEGG" id="pprt:ET464_12645"/>
<comment type="subcellular location">
    <subcellularLocation>
        <location evidence="1">Cell membrane</location>
        <topology evidence="1">Multi-pass membrane protein</topology>
    </subcellularLocation>
</comment>
<feature type="transmembrane region" description="Helical" evidence="7">
    <location>
        <begin position="99"/>
        <end position="128"/>
    </location>
</feature>
<feature type="domain" description="MgtC/SapB/SrpB/YhiD N-terminal" evidence="8">
    <location>
        <begin position="9"/>
        <end position="134"/>
    </location>
</feature>